<dbReference type="InterPro" id="IPR021690">
    <property type="entry name" value="DUF3272"/>
</dbReference>
<dbReference type="Proteomes" id="UP000483839">
    <property type="component" value="Unassembled WGS sequence"/>
</dbReference>
<comment type="caution">
    <text evidence="1">The sequence shown here is derived from an EMBL/GenBank/DDBJ whole genome shotgun (WGS) entry which is preliminary data.</text>
</comment>
<dbReference type="EMBL" id="WLXI01000062">
    <property type="protein sequence ID" value="MTD02454.1"/>
    <property type="molecule type" value="Genomic_DNA"/>
</dbReference>
<evidence type="ECO:0000313" key="2">
    <source>
        <dbReference type="Proteomes" id="UP000483839"/>
    </source>
</evidence>
<organism evidence="1 2">
    <name type="scientific">Streptococcus uberis</name>
    <dbReference type="NCBI Taxonomy" id="1349"/>
    <lineage>
        <taxon>Bacteria</taxon>
        <taxon>Bacillati</taxon>
        <taxon>Bacillota</taxon>
        <taxon>Bacilli</taxon>
        <taxon>Lactobacillales</taxon>
        <taxon>Streptococcaceae</taxon>
        <taxon>Streptococcus</taxon>
    </lineage>
</organism>
<sequence>MTIRQFFILAIIIAFETYFFNDAFMGSDFLFAGFWGFLLIRDLRKAYLINKFSKSLLKAAQATKKKD</sequence>
<dbReference type="Pfam" id="PF11676">
    <property type="entry name" value="DUF3272"/>
    <property type="match status" value="1"/>
</dbReference>
<accession>A0A6L6GAG5</accession>
<name>A0A6L6GAG5_STRUB</name>
<proteinExistence type="predicted"/>
<dbReference type="RefSeq" id="WP_041817792.1">
    <property type="nucleotide sequence ID" value="NZ_BAABQA010000003.1"/>
</dbReference>
<protein>
    <submittedName>
        <fullName evidence="1">DUF3272 family protein</fullName>
    </submittedName>
</protein>
<evidence type="ECO:0000313" key="1">
    <source>
        <dbReference type="EMBL" id="MTD02454.1"/>
    </source>
</evidence>
<dbReference type="AlphaFoldDB" id="A0A6L6GAG5"/>
<reference evidence="1 2" key="1">
    <citation type="submission" date="2019-11" db="EMBL/GenBank/DDBJ databases">
        <title>Streptococcus uberis isolated from clinical mastitis cases on a southeastern Queensland dairy.</title>
        <authorList>
            <person name="Workentine M.L."/>
            <person name="Price R."/>
            <person name="Olchowy T."/>
        </authorList>
    </citation>
    <scope>NUCLEOTIDE SEQUENCE [LARGE SCALE GENOMIC DNA]</scope>
    <source>
        <strain evidence="1 2">OLC4459-A17</strain>
    </source>
</reference>
<gene>
    <name evidence="1" type="ORF">GKS16_09260</name>
</gene>